<dbReference type="SUPFAM" id="SSF74650">
    <property type="entry name" value="Galactose mutarotase-like"/>
    <property type="match status" value="1"/>
</dbReference>
<keyword evidence="7" id="KW-0325">Glycoprotein</keyword>
<feature type="domain" description="Glycoside hydrolase family 31 TIM barrel" evidence="12">
    <location>
        <begin position="400"/>
        <end position="726"/>
    </location>
</feature>
<dbReference type="GO" id="GO:0005783">
    <property type="term" value="C:endoplasmic reticulum"/>
    <property type="evidence" value="ECO:0007669"/>
    <property type="project" value="UniProtKB-SubCell"/>
</dbReference>
<evidence type="ECO:0000313" key="15">
    <source>
        <dbReference type="EMBL" id="KAA0186374.1"/>
    </source>
</evidence>
<name>A0A8E0RSE1_9TREM</name>
<dbReference type="InterPro" id="IPR048395">
    <property type="entry name" value="Glyco_hydro_31_C"/>
</dbReference>
<comment type="subcellular location">
    <subcellularLocation>
        <location evidence="1">Endoplasmic reticulum</location>
    </subcellularLocation>
</comment>
<keyword evidence="16" id="KW-1185">Reference proteome</keyword>
<dbReference type="AlphaFoldDB" id="A0A8E0RSE1"/>
<dbReference type="Pfam" id="PF01055">
    <property type="entry name" value="Glyco_hydro_31_2nd"/>
    <property type="match status" value="1"/>
</dbReference>
<evidence type="ECO:0000256" key="2">
    <source>
        <dbReference type="ARBA" id="ARBA00004833"/>
    </source>
</evidence>
<dbReference type="PANTHER" id="PTHR22762:SF54">
    <property type="entry name" value="BCDNA.GH04962"/>
    <property type="match status" value="1"/>
</dbReference>
<keyword evidence="6" id="KW-0256">Endoplasmic reticulum</keyword>
<dbReference type="InterPro" id="IPR017853">
    <property type="entry name" value="GH"/>
</dbReference>
<keyword evidence="5 10" id="KW-0378">Hydrolase</keyword>
<dbReference type="CDD" id="cd14752">
    <property type="entry name" value="GH31_N"/>
    <property type="match status" value="1"/>
</dbReference>
<dbReference type="GO" id="GO:0030246">
    <property type="term" value="F:carbohydrate binding"/>
    <property type="evidence" value="ECO:0007669"/>
    <property type="project" value="InterPro"/>
</dbReference>
<comment type="pathway">
    <text evidence="2">Glycan metabolism; N-glycan metabolism.</text>
</comment>
<evidence type="ECO:0000256" key="7">
    <source>
        <dbReference type="ARBA" id="ARBA00023180"/>
    </source>
</evidence>
<dbReference type="InterPro" id="IPR025887">
    <property type="entry name" value="Glyco_hydro_31_N_dom"/>
</dbReference>
<dbReference type="Gene3D" id="3.20.20.80">
    <property type="entry name" value="Glycosidases"/>
    <property type="match status" value="1"/>
</dbReference>
<protein>
    <recommendedName>
        <fullName evidence="9">Glucosidase II subunit alpha</fullName>
    </recommendedName>
</protein>
<feature type="domain" description="Glycosyl hydrolase family 31 C-terminal" evidence="14">
    <location>
        <begin position="735"/>
        <end position="826"/>
    </location>
</feature>
<feature type="region of interest" description="Disordered" evidence="11">
    <location>
        <begin position="150"/>
        <end position="240"/>
    </location>
</feature>
<comment type="similarity">
    <text evidence="3 10">Belongs to the glycosyl hydrolase 31 family.</text>
</comment>
<evidence type="ECO:0000256" key="5">
    <source>
        <dbReference type="ARBA" id="ARBA00022801"/>
    </source>
</evidence>
<proteinExistence type="inferred from homology"/>
<evidence type="ECO:0000256" key="4">
    <source>
        <dbReference type="ARBA" id="ARBA00022729"/>
    </source>
</evidence>
<evidence type="ECO:0000256" key="8">
    <source>
        <dbReference type="ARBA" id="ARBA00023295"/>
    </source>
</evidence>
<feature type="compositionally biased region" description="Polar residues" evidence="11">
    <location>
        <begin position="220"/>
        <end position="235"/>
    </location>
</feature>
<dbReference type="FunFam" id="3.20.20.80:FF:000046">
    <property type="entry name" value="Glucosidase alpha, neutral C"/>
    <property type="match status" value="1"/>
</dbReference>
<feature type="compositionally biased region" description="Basic and acidic residues" evidence="11">
    <location>
        <begin position="150"/>
        <end position="159"/>
    </location>
</feature>
<dbReference type="Proteomes" id="UP000728185">
    <property type="component" value="Unassembled WGS sequence"/>
</dbReference>
<dbReference type="CDD" id="cd06603">
    <property type="entry name" value="GH31_GANC_GANAB_alpha"/>
    <property type="match status" value="1"/>
</dbReference>
<sequence>MVRFCNRQRGYAPDVFVYKIIPETVKLDDYGMNALLNKTDGNQTLELSISYLAFSTFRITVDEYNGERKRYRLSSQDALRVEPKRYPVKTDKAALSLVMSGNRNDKAVVNFDPFFIDFFLDDVLVSQLNRRNMFNFETKEAHLEQKVSVEKVDGEHRSDTLPPSDIQLDQPSDDSSATVSESMSTTSDEDSGDKHEVDSSMQTPVDNSEQPSGDVEDDTNNSNAEAPHSENTASQEDPYPWTEYFKEHKDRRPFGPSSISLDIDFPGFVHAYGIPEHADSLVLKPTDKGDPYRLYNLDVFEYELNNPMALYGAVPLIWTLNPNHTMGMFWHNPSETWVDIHYSEHPSDGFLSKIPRLFSKPESFVKTRWISESGVVDAFVMLGHTPADIARAYAHLTGATPLPPLFALGYHQSRWNYNDQEDVLSVDQQFDTHRTPVDVIWLDIEHTDGKRYFTWDRSKFPNPGEMVDKLLLKGRKLVTVVDPHIKRDSAWQIYNDAHSKGLFIKSHGGDVYDGWCWPGSSSWPDFTSPYVRKWWSEMFVKYEPKQANSVFTWNDMGEPSVFNGPEVSMHKDAVHFNGWEHREVHNIYGLQVHQASWDGQLLRSGGTERPFVLTRAFFAGSQRTSAVWTGDNTADWGHLQISIPMILSLSISGITLSGADVGGFFGNPDPELLARWYQAAAYQPFFRAHAHMDTKRREPWLVPEPYYQAIREAIVGRYQLLPYWYTVFARAEADGQPVMAPMWYHFRHLEKTFDLELQYMIGEAVLVRPVTTPGASSVEVYLPPGTWYHHPTLQEVEEATFSGGSTIFFPVGLSTIPVFYRGGWIIPRRERVRRSSWKMRDDPFTLYVCLDPTVYKAQGFLYLDDYHSLLRNSSRFFRIVYEATKDPLINGPAGGRLYLERIPILGATVLPENDIPLANPLPQIERVVFVGLVHEIERVTLIEKSGTRRPVEFTQDPDSLTADKRYFGSLRSGVVVVRQPLISVADDWELHLVTGTENKADL</sequence>
<evidence type="ECO:0000256" key="6">
    <source>
        <dbReference type="ARBA" id="ARBA00022824"/>
    </source>
</evidence>
<dbReference type="GO" id="GO:0090599">
    <property type="term" value="F:alpha-glucosidase activity"/>
    <property type="evidence" value="ECO:0007669"/>
    <property type="project" value="UniProtKB-ARBA"/>
</dbReference>
<evidence type="ECO:0000256" key="1">
    <source>
        <dbReference type="ARBA" id="ARBA00004240"/>
    </source>
</evidence>
<feature type="compositionally biased region" description="Polar residues" evidence="11">
    <location>
        <begin position="167"/>
        <end position="179"/>
    </location>
</feature>
<dbReference type="Gene3D" id="2.60.40.1760">
    <property type="entry name" value="glycosyl hydrolase (family 31)"/>
    <property type="match status" value="1"/>
</dbReference>
<evidence type="ECO:0000313" key="16">
    <source>
        <dbReference type="Proteomes" id="UP000728185"/>
    </source>
</evidence>
<dbReference type="PANTHER" id="PTHR22762">
    <property type="entry name" value="ALPHA-GLUCOSIDASE"/>
    <property type="match status" value="1"/>
</dbReference>
<accession>A0A8E0RSE1</accession>
<dbReference type="InterPro" id="IPR011013">
    <property type="entry name" value="Gal_mutarotase_sf_dom"/>
</dbReference>
<gene>
    <name evidence="15" type="ORF">FBUS_01877</name>
</gene>
<dbReference type="GO" id="GO:0006491">
    <property type="term" value="P:N-glycan processing"/>
    <property type="evidence" value="ECO:0007669"/>
    <property type="project" value="TreeGrafter"/>
</dbReference>
<evidence type="ECO:0000259" key="14">
    <source>
        <dbReference type="Pfam" id="PF21365"/>
    </source>
</evidence>
<dbReference type="GO" id="GO:0005975">
    <property type="term" value="P:carbohydrate metabolic process"/>
    <property type="evidence" value="ECO:0007669"/>
    <property type="project" value="InterPro"/>
</dbReference>
<comment type="caution">
    <text evidence="15">The sequence shown here is derived from an EMBL/GenBank/DDBJ whole genome shotgun (WGS) entry which is preliminary data.</text>
</comment>
<dbReference type="SUPFAM" id="SSF51445">
    <property type="entry name" value="(Trans)glycosidases"/>
    <property type="match status" value="1"/>
</dbReference>
<feature type="domain" description="Glycoside hydrolase family 31 N-terminal" evidence="13">
    <location>
        <begin position="47"/>
        <end position="339"/>
    </location>
</feature>
<feature type="compositionally biased region" description="Polar residues" evidence="11">
    <location>
        <begin position="199"/>
        <end position="211"/>
    </location>
</feature>
<evidence type="ECO:0000256" key="11">
    <source>
        <dbReference type="SAM" id="MobiDB-lite"/>
    </source>
</evidence>
<evidence type="ECO:0000256" key="9">
    <source>
        <dbReference type="ARBA" id="ARBA00042895"/>
    </source>
</evidence>
<dbReference type="Pfam" id="PF21365">
    <property type="entry name" value="Glyco_hydro_31_3rd"/>
    <property type="match status" value="1"/>
</dbReference>
<dbReference type="EMBL" id="LUCM01009796">
    <property type="protein sequence ID" value="KAA0186374.1"/>
    <property type="molecule type" value="Genomic_DNA"/>
</dbReference>
<dbReference type="InterPro" id="IPR013780">
    <property type="entry name" value="Glyco_hydro_b"/>
</dbReference>
<evidence type="ECO:0000259" key="12">
    <source>
        <dbReference type="Pfam" id="PF01055"/>
    </source>
</evidence>
<dbReference type="Pfam" id="PF13802">
    <property type="entry name" value="Gal_mutarotas_2"/>
    <property type="match status" value="1"/>
</dbReference>
<keyword evidence="4" id="KW-0732">Signal</keyword>
<reference evidence="15" key="1">
    <citation type="submission" date="2019-05" db="EMBL/GenBank/DDBJ databases">
        <title>Annotation for the trematode Fasciolopsis buski.</title>
        <authorList>
            <person name="Choi Y.-J."/>
        </authorList>
    </citation>
    <scope>NUCLEOTIDE SEQUENCE</scope>
    <source>
        <strain evidence="15">HT</strain>
        <tissue evidence="15">Whole worm</tissue>
    </source>
</reference>
<dbReference type="Gene3D" id="2.60.40.1180">
    <property type="entry name" value="Golgi alpha-mannosidase II"/>
    <property type="match status" value="2"/>
</dbReference>
<dbReference type="InterPro" id="IPR000322">
    <property type="entry name" value="Glyco_hydro_31_TIM"/>
</dbReference>
<dbReference type="SUPFAM" id="SSF51011">
    <property type="entry name" value="Glycosyl hydrolase domain"/>
    <property type="match status" value="1"/>
</dbReference>
<organism evidence="15 16">
    <name type="scientific">Fasciolopsis buskii</name>
    <dbReference type="NCBI Taxonomy" id="27845"/>
    <lineage>
        <taxon>Eukaryota</taxon>
        <taxon>Metazoa</taxon>
        <taxon>Spiralia</taxon>
        <taxon>Lophotrochozoa</taxon>
        <taxon>Platyhelminthes</taxon>
        <taxon>Trematoda</taxon>
        <taxon>Digenea</taxon>
        <taxon>Plagiorchiida</taxon>
        <taxon>Echinostomata</taxon>
        <taxon>Echinostomatoidea</taxon>
        <taxon>Fasciolidae</taxon>
        <taxon>Fasciolopsis</taxon>
    </lineage>
</organism>
<dbReference type="OrthoDB" id="3237269at2759"/>
<evidence type="ECO:0000259" key="13">
    <source>
        <dbReference type="Pfam" id="PF13802"/>
    </source>
</evidence>
<evidence type="ECO:0000256" key="10">
    <source>
        <dbReference type="RuleBase" id="RU361185"/>
    </source>
</evidence>
<keyword evidence="8 10" id="KW-0326">Glycosidase</keyword>
<evidence type="ECO:0000256" key="3">
    <source>
        <dbReference type="ARBA" id="ARBA00007806"/>
    </source>
</evidence>